<evidence type="ECO:0000256" key="1">
    <source>
        <dbReference type="ARBA" id="ARBA00023125"/>
    </source>
</evidence>
<sequence length="159" mass="18647">MNEDHCGYGRISTDDQNPELQFEALKRAGLEEKQIFFDIESGTHNNRAEYQKLIGKIKDGHVKKITVNRIDRLGRDHYELIYFFKLVEDHNVELESLCEPFVKDWNKSCWAFRATWEAIGDARYELLRLRERQRQGIDAARAAGKHLGRPRKWGISTNV</sequence>
<dbReference type="GO" id="GO:0003677">
    <property type="term" value="F:DNA binding"/>
    <property type="evidence" value="ECO:0007669"/>
    <property type="project" value="UniProtKB-KW"/>
</dbReference>
<comment type="caution">
    <text evidence="4">The sequence shown here is derived from an EMBL/GenBank/DDBJ whole genome shotgun (WGS) entry which is preliminary data.</text>
</comment>
<accession>A0A0P7ZC59</accession>
<evidence type="ECO:0000313" key="5">
    <source>
        <dbReference type="Proteomes" id="UP000050360"/>
    </source>
</evidence>
<dbReference type="CDD" id="cd03768">
    <property type="entry name" value="SR_ResInv"/>
    <property type="match status" value="1"/>
</dbReference>
<reference evidence="4 5" key="1">
    <citation type="submission" date="2015-09" db="EMBL/GenBank/DDBJ databases">
        <title>A metagenomics-based metabolic model of nitrate-dependent anaerobic oxidation of methane by Methanoperedens-like archaea.</title>
        <authorList>
            <person name="Arshad A."/>
            <person name="Speth D.R."/>
            <person name="De Graaf R.M."/>
            <person name="Op Den Camp H.J."/>
            <person name="Jetten M.S."/>
            <person name="Welte C.U."/>
        </authorList>
    </citation>
    <scope>NUCLEOTIDE SEQUENCE [LARGE SCALE GENOMIC DNA]</scope>
</reference>
<feature type="domain" description="Resolvase/invertase-type recombinase catalytic" evidence="3">
    <location>
        <begin position="4"/>
        <end position="144"/>
    </location>
</feature>
<evidence type="ECO:0000313" key="4">
    <source>
        <dbReference type="EMBL" id="KPQ42206.1"/>
    </source>
</evidence>
<dbReference type="InterPro" id="IPR006119">
    <property type="entry name" value="Resolv_N"/>
</dbReference>
<evidence type="ECO:0000259" key="3">
    <source>
        <dbReference type="PROSITE" id="PS51736"/>
    </source>
</evidence>
<gene>
    <name evidence="4" type="ORF">MPEBLZ_03256</name>
</gene>
<dbReference type="InterPro" id="IPR036162">
    <property type="entry name" value="Resolvase-like_N_sf"/>
</dbReference>
<dbReference type="AlphaFoldDB" id="A0A0P7ZC59"/>
<evidence type="ECO:0000256" key="2">
    <source>
        <dbReference type="ARBA" id="ARBA00023172"/>
    </source>
</evidence>
<dbReference type="EMBL" id="LKCM01000258">
    <property type="protein sequence ID" value="KPQ42206.1"/>
    <property type="molecule type" value="Genomic_DNA"/>
</dbReference>
<protein>
    <recommendedName>
        <fullName evidence="3">Resolvase/invertase-type recombinase catalytic domain-containing protein</fullName>
    </recommendedName>
</protein>
<dbReference type="GO" id="GO:0000150">
    <property type="term" value="F:DNA strand exchange activity"/>
    <property type="evidence" value="ECO:0007669"/>
    <property type="project" value="InterPro"/>
</dbReference>
<name>A0A0P7ZC59_9EURY</name>
<dbReference type="Proteomes" id="UP000050360">
    <property type="component" value="Unassembled WGS sequence"/>
</dbReference>
<dbReference type="PANTHER" id="PTHR30461:SF2">
    <property type="entry name" value="SERINE RECOMBINASE PINE-RELATED"/>
    <property type="match status" value="1"/>
</dbReference>
<keyword evidence="1" id="KW-0238">DNA-binding</keyword>
<organism evidence="4 5">
    <name type="scientific">Candidatus Methanoperedens nitratireducens</name>
    <dbReference type="NCBI Taxonomy" id="1392998"/>
    <lineage>
        <taxon>Archaea</taxon>
        <taxon>Methanobacteriati</taxon>
        <taxon>Methanobacteriota</taxon>
        <taxon>Stenosarchaea group</taxon>
        <taxon>Methanomicrobia</taxon>
        <taxon>Methanosarcinales</taxon>
        <taxon>ANME-2 cluster</taxon>
        <taxon>Candidatus Methanoperedentaceae</taxon>
        <taxon>Candidatus Methanoperedens</taxon>
    </lineage>
</organism>
<dbReference type="Gene3D" id="3.40.50.1390">
    <property type="entry name" value="Resolvase, N-terminal catalytic domain"/>
    <property type="match status" value="1"/>
</dbReference>
<dbReference type="SMART" id="SM00857">
    <property type="entry name" value="Resolvase"/>
    <property type="match status" value="1"/>
</dbReference>
<proteinExistence type="predicted"/>
<dbReference type="PANTHER" id="PTHR30461">
    <property type="entry name" value="DNA-INVERTASE FROM LAMBDOID PROPHAGE"/>
    <property type="match status" value="1"/>
</dbReference>
<dbReference type="SUPFAM" id="SSF53041">
    <property type="entry name" value="Resolvase-like"/>
    <property type="match status" value="1"/>
</dbReference>
<keyword evidence="2" id="KW-0233">DNA recombination</keyword>
<dbReference type="InterPro" id="IPR050639">
    <property type="entry name" value="SSR_resolvase"/>
</dbReference>
<dbReference type="PROSITE" id="PS51736">
    <property type="entry name" value="RECOMBINASES_3"/>
    <property type="match status" value="1"/>
</dbReference>
<dbReference type="Pfam" id="PF00239">
    <property type="entry name" value="Resolvase"/>
    <property type="match status" value="1"/>
</dbReference>